<protein>
    <submittedName>
        <fullName evidence="3">Hypothetical ATPase</fullName>
    </submittedName>
</protein>
<evidence type="ECO:0000313" key="3">
    <source>
        <dbReference type="EMBL" id="AEH45205.1"/>
    </source>
</evidence>
<dbReference type="Proteomes" id="UP000006793">
    <property type="component" value="Chromosome"/>
</dbReference>
<name>F8A969_THEID</name>
<dbReference type="eggNOG" id="COG1373">
    <property type="taxonomic scope" value="Bacteria"/>
</dbReference>
<gene>
    <name evidence="3" type="ordered locus">Thein_1338</name>
</gene>
<dbReference type="KEGG" id="tid:Thein_1338"/>
<dbReference type="Pfam" id="PF13173">
    <property type="entry name" value="AAA_14"/>
    <property type="match status" value="1"/>
</dbReference>
<feature type="domain" description="DUF4143" evidence="2">
    <location>
        <begin position="198"/>
        <end position="357"/>
    </location>
</feature>
<reference evidence="3 4" key="2">
    <citation type="journal article" date="2012" name="Stand. Genomic Sci.">
        <title>Complete genome sequence of the thermophilic sulfate-reducing ocean bacterium Thermodesulfatator indicus type strain (CIR29812(T)).</title>
        <authorList>
            <person name="Anderson I."/>
            <person name="Saunders E."/>
            <person name="Lapidus A."/>
            <person name="Nolan M."/>
            <person name="Lucas S."/>
            <person name="Tice H."/>
            <person name="Del Rio T.G."/>
            <person name="Cheng J.F."/>
            <person name="Han C."/>
            <person name="Tapia R."/>
            <person name="Goodwin L.A."/>
            <person name="Pitluck S."/>
            <person name="Liolios K."/>
            <person name="Mavromatis K."/>
            <person name="Pagani I."/>
            <person name="Ivanova N."/>
            <person name="Mikhailova N."/>
            <person name="Pati A."/>
            <person name="Chen A."/>
            <person name="Palaniappan K."/>
            <person name="Land M."/>
            <person name="Hauser L."/>
            <person name="Jeffries C.D."/>
            <person name="Chang Y.J."/>
            <person name="Brambilla E.M."/>
            <person name="Rohde M."/>
            <person name="Spring S."/>
            <person name="Goker M."/>
            <person name="Detter J.C."/>
            <person name="Woyke T."/>
            <person name="Bristow J."/>
            <person name="Eisen J.A."/>
            <person name="Markowitz V."/>
            <person name="Hugenholtz P."/>
            <person name="Kyrpides N.C."/>
            <person name="Klenk H.P."/>
        </authorList>
    </citation>
    <scope>NUCLEOTIDE SEQUENCE [LARGE SCALE GENOMIC DNA]</scope>
    <source>
        <strain evidence="4">DSM 15286 / JCM 11887 / CIR29812</strain>
    </source>
</reference>
<dbReference type="OrthoDB" id="256957at2"/>
<evidence type="ECO:0000313" key="4">
    <source>
        <dbReference type="Proteomes" id="UP000006793"/>
    </source>
</evidence>
<dbReference type="HOGENOM" id="CLU_041527_3_1_0"/>
<organism evidence="3 4">
    <name type="scientific">Thermodesulfatator indicus (strain DSM 15286 / JCM 11887 / CIR29812)</name>
    <dbReference type="NCBI Taxonomy" id="667014"/>
    <lineage>
        <taxon>Bacteria</taxon>
        <taxon>Pseudomonadati</taxon>
        <taxon>Thermodesulfobacteriota</taxon>
        <taxon>Thermodesulfobacteria</taxon>
        <taxon>Thermodesulfobacteriales</taxon>
        <taxon>Thermodesulfatatoraceae</taxon>
        <taxon>Thermodesulfatator</taxon>
    </lineage>
</organism>
<accession>F8A969</accession>
<keyword evidence="4" id="KW-1185">Reference proteome</keyword>
<dbReference type="PaxDb" id="667014-Thein_1338"/>
<reference evidence="4" key="1">
    <citation type="submission" date="2011-04" db="EMBL/GenBank/DDBJ databases">
        <title>The complete genome of Thermodesulfatator indicus DSM 15286.</title>
        <authorList>
            <person name="Lucas S."/>
            <person name="Copeland A."/>
            <person name="Lapidus A."/>
            <person name="Bruce D."/>
            <person name="Goodwin L."/>
            <person name="Pitluck S."/>
            <person name="Peters L."/>
            <person name="Kyrpides N."/>
            <person name="Mavromatis K."/>
            <person name="Pagani I."/>
            <person name="Ivanova N."/>
            <person name="Saunders L."/>
            <person name="Detter J.C."/>
            <person name="Tapia R."/>
            <person name="Han C."/>
            <person name="Land M."/>
            <person name="Hauser L."/>
            <person name="Markowitz V."/>
            <person name="Cheng J.-F."/>
            <person name="Hugenholtz P."/>
            <person name="Woyke T."/>
            <person name="Wu D."/>
            <person name="Spring S."/>
            <person name="Schroeder M."/>
            <person name="Brambilla E."/>
            <person name="Klenk H.-P."/>
            <person name="Eisen J.A."/>
        </authorList>
    </citation>
    <scope>NUCLEOTIDE SEQUENCE [LARGE SCALE GENOMIC DNA]</scope>
    <source>
        <strain evidence="4">DSM 15286 / JCM 11887 / CIR29812</strain>
    </source>
</reference>
<dbReference type="PATRIC" id="fig|667014.3.peg.1376"/>
<dbReference type="InterPro" id="IPR027417">
    <property type="entry name" value="P-loop_NTPase"/>
</dbReference>
<dbReference type="RefSeq" id="WP_013907947.1">
    <property type="nucleotide sequence ID" value="NC_015681.1"/>
</dbReference>
<dbReference type="PANTHER" id="PTHR43566:SF2">
    <property type="entry name" value="DUF4143 DOMAIN-CONTAINING PROTEIN"/>
    <property type="match status" value="1"/>
</dbReference>
<dbReference type="InterPro" id="IPR025420">
    <property type="entry name" value="DUF4143"/>
</dbReference>
<sequence>MYIPRLLEEVFERASGFFPVILLTGARQVGKTTLIKHLLEKEGLKRNYVSLDEFGARALAIEDPDLFLERYPPPVAIDEVQYAPQLFERIKVLVDQKRKPGAFWLTGSQYFSLMKGISESLAGRVGILNLLGLSQEEEFKTLRPGPFLPEIGFKNTLIPIRPLEVFERLVRGCFPALATSREIHLEIFYSSYLQTYIERDIRQISNIAKLIEFERFLKLCAARIGQLLNYSDLARDAGISVSTAKEWINTLVASNQLFLLSPYYRNISKRQIKTPKLYFWDTGLACYLAGWRDPKTAFEGAMSGALFENYVLVEILKSYFNRGKEPAIYFWRTKDGQEVDLLIEEQGKLYPIEIKLSMRPKKDMLRGVYALKKYFKNIGSGALVCLVEKPFPLGKNFFALPVTAI</sequence>
<evidence type="ECO:0000259" key="1">
    <source>
        <dbReference type="Pfam" id="PF13173"/>
    </source>
</evidence>
<dbReference type="InterPro" id="IPR041682">
    <property type="entry name" value="AAA_14"/>
</dbReference>
<evidence type="ECO:0000259" key="2">
    <source>
        <dbReference type="Pfam" id="PF13635"/>
    </source>
</evidence>
<dbReference type="Gene3D" id="3.40.50.300">
    <property type="entry name" value="P-loop containing nucleotide triphosphate hydrolases"/>
    <property type="match status" value="1"/>
</dbReference>
<dbReference type="STRING" id="667014.Thein_1338"/>
<dbReference type="AlphaFoldDB" id="F8A969"/>
<dbReference type="EMBL" id="CP002683">
    <property type="protein sequence ID" value="AEH45205.1"/>
    <property type="molecule type" value="Genomic_DNA"/>
</dbReference>
<proteinExistence type="predicted"/>
<dbReference type="InParanoid" id="F8A969"/>
<dbReference type="SUPFAM" id="SSF52540">
    <property type="entry name" value="P-loop containing nucleoside triphosphate hydrolases"/>
    <property type="match status" value="1"/>
</dbReference>
<feature type="domain" description="AAA" evidence="1">
    <location>
        <begin position="19"/>
        <end position="137"/>
    </location>
</feature>
<dbReference type="Pfam" id="PF13635">
    <property type="entry name" value="DUF4143"/>
    <property type="match status" value="1"/>
</dbReference>
<dbReference type="PANTHER" id="PTHR43566">
    <property type="entry name" value="CONSERVED PROTEIN"/>
    <property type="match status" value="1"/>
</dbReference>